<organism evidence="2 3">
    <name type="scientific">Sphingobacterium suaedae</name>
    <dbReference type="NCBI Taxonomy" id="1686402"/>
    <lineage>
        <taxon>Bacteria</taxon>
        <taxon>Pseudomonadati</taxon>
        <taxon>Bacteroidota</taxon>
        <taxon>Sphingobacteriia</taxon>
        <taxon>Sphingobacteriales</taxon>
        <taxon>Sphingobacteriaceae</taxon>
        <taxon>Sphingobacterium</taxon>
    </lineage>
</organism>
<evidence type="ECO:0000256" key="1">
    <source>
        <dbReference type="SAM" id="SignalP"/>
    </source>
</evidence>
<dbReference type="RefSeq" id="WP_380901527.1">
    <property type="nucleotide sequence ID" value="NZ_JBHUEG010000007.1"/>
</dbReference>
<evidence type="ECO:0000313" key="2">
    <source>
        <dbReference type="EMBL" id="MFD2547099.1"/>
    </source>
</evidence>
<proteinExistence type="predicted"/>
<accession>A0ABW5KE73</accession>
<keyword evidence="1" id="KW-0732">Signal</keyword>
<gene>
    <name evidence="2" type="ORF">ACFSR5_05490</name>
</gene>
<dbReference type="EMBL" id="JBHULR010000003">
    <property type="protein sequence ID" value="MFD2547099.1"/>
    <property type="molecule type" value="Genomic_DNA"/>
</dbReference>
<dbReference type="PROSITE" id="PS51257">
    <property type="entry name" value="PROKAR_LIPOPROTEIN"/>
    <property type="match status" value="1"/>
</dbReference>
<name>A0ABW5KE73_9SPHI</name>
<keyword evidence="3" id="KW-1185">Reference proteome</keyword>
<dbReference type="Proteomes" id="UP001597545">
    <property type="component" value="Unassembled WGS sequence"/>
</dbReference>
<comment type="caution">
    <text evidence="2">The sequence shown here is derived from an EMBL/GenBank/DDBJ whole genome shotgun (WGS) entry which is preliminary data.</text>
</comment>
<feature type="signal peptide" evidence="1">
    <location>
        <begin position="1"/>
        <end position="24"/>
    </location>
</feature>
<protein>
    <submittedName>
        <fullName evidence="2">Uncharacterized protein</fullName>
    </submittedName>
</protein>
<evidence type="ECO:0000313" key="3">
    <source>
        <dbReference type="Proteomes" id="UP001597545"/>
    </source>
</evidence>
<reference evidence="3" key="1">
    <citation type="journal article" date="2019" name="Int. J. Syst. Evol. Microbiol.">
        <title>The Global Catalogue of Microorganisms (GCM) 10K type strain sequencing project: providing services to taxonomists for standard genome sequencing and annotation.</title>
        <authorList>
            <consortium name="The Broad Institute Genomics Platform"/>
            <consortium name="The Broad Institute Genome Sequencing Center for Infectious Disease"/>
            <person name="Wu L."/>
            <person name="Ma J."/>
        </authorList>
    </citation>
    <scope>NUCLEOTIDE SEQUENCE [LARGE SCALE GENOMIC DNA]</scope>
    <source>
        <strain evidence="3">KCTC 42662</strain>
    </source>
</reference>
<sequence length="85" mass="9516">MVKYTSFLVTLAVVSGACSSTKHAAGLLRDCPEEKIVNKMPIAGHNGSESRPASYFIYKGERRELTEFDLEWVKKNCSVKETVVY</sequence>
<feature type="chain" id="PRO_5045969341" evidence="1">
    <location>
        <begin position="25"/>
        <end position="85"/>
    </location>
</feature>